<dbReference type="GO" id="GO:0016020">
    <property type="term" value="C:membrane"/>
    <property type="evidence" value="ECO:0007669"/>
    <property type="project" value="InterPro"/>
</dbReference>
<evidence type="ECO:0000256" key="1">
    <source>
        <dbReference type="ARBA" id="ARBA00001931"/>
    </source>
</evidence>
<dbReference type="InterPro" id="IPR017511">
    <property type="entry name" value="PQQ_mDH"/>
</dbReference>
<dbReference type="PANTHER" id="PTHR32303:SF4">
    <property type="entry name" value="QUINOPROTEIN GLUCOSE DEHYDROGENASE"/>
    <property type="match status" value="1"/>
</dbReference>
<dbReference type="InterPro" id="IPR002372">
    <property type="entry name" value="PQQ_rpt_dom"/>
</dbReference>
<dbReference type="AlphaFoldDB" id="A0A4Z0BAE0"/>
<comment type="cofactor">
    <cofactor evidence="1">
        <name>pyrroloquinoline quinone</name>
        <dbReference type="ChEBI" id="CHEBI:58442"/>
    </cofactor>
</comment>
<dbReference type="EMBL" id="QUZT01000005">
    <property type="protein sequence ID" value="TFY95168.1"/>
    <property type="molecule type" value="Genomic_DNA"/>
</dbReference>
<comment type="similarity">
    <text evidence="2">Belongs to the bacterial PQQ dehydrogenase family.</text>
</comment>
<dbReference type="GO" id="GO:0008876">
    <property type="term" value="F:quinoprotein glucose dehydrogenase activity"/>
    <property type="evidence" value="ECO:0007669"/>
    <property type="project" value="TreeGrafter"/>
</dbReference>
<feature type="transmembrane region" description="Helical" evidence="4">
    <location>
        <begin position="87"/>
        <end position="106"/>
    </location>
</feature>
<evidence type="ECO:0000313" key="7">
    <source>
        <dbReference type="Proteomes" id="UP000297734"/>
    </source>
</evidence>
<dbReference type="CDD" id="cd10280">
    <property type="entry name" value="PQQ_mGDH"/>
    <property type="match status" value="1"/>
</dbReference>
<dbReference type="EC" id="1.1.-.-" evidence="6"/>
<dbReference type="Gene3D" id="2.140.10.10">
    <property type="entry name" value="Quinoprotein alcohol dehydrogenase-like superfamily"/>
    <property type="match status" value="2"/>
</dbReference>
<organism evidence="6 7">
    <name type="scientific">Pseudomonas nabeulensis</name>
    <dbReference type="NCBI Taxonomy" id="2293833"/>
    <lineage>
        <taxon>Bacteria</taxon>
        <taxon>Pseudomonadati</taxon>
        <taxon>Pseudomonadota</taxon>
        <taxon>Gammaproteobacteria</taxon>
        <taxon>Pseudomonadales</taxon>
        <taxon>Pseudomonadaceae</taxon>
        <taxon>Pseudomonas</taxon>
    </lineage>
</organism>
<dbReference type="InterPro" id="IPR018391">
    <property type="entry name" value="PQQ_b-propeller_rpt"/>
</dbReference>
<dbReference type="InterPro" id="IPR011047">
    <property type="entry name" value="Quinoprotein_ADH-like_sf"/>
</dbReference>
<comment type="caution">
    <text evidence="6">The sequence shown here is derived from an EMBL/GenBank/DDBJ whole genome shotgun (WGS) entry which is preliminary data.</text>
</comment>
<evidence type="ECO:0000313" key="6">
    <source>
        <dbReference type="EMBL" id="TFY95168.1"/>
    </source>
</evidence>
<dbReference type="RefSeq" id="WP_135307321.1">
    <property type="nucleotide sequence ID" value="NZ_QUZT01000005.1"/>
</dbReference>
<evidence type="ECO:0000256" key="3">
    <source>
        <dbReference type="ARBA" id="ARBA00023002"/>
    </source>
</evidence>
<gene>
    <name evidence="6" type="ORF">DYL61_04230</name>
</gene>
<accession>A0A4Z0BAE0</accession>
<evidence type="ECO:0000259" key="5">
    <source>
        <dbReference type="Pfam" id="PF01011"/>
    </source>
</evidence>
<protein>
    <submittedName>
        <fullName evidence="6">Membrane-bound PQQ-dependent dehydrogenase, glucose/quinate/shikimate family</fullName>
        <ecNumber evidence="6">1.1.-.-</ecNumber>
    </submittedName>
</protein>
<dbReference type="SUPFAM" id="SSF50998">
    <property type="entry name" value="Quinoprotein alcohol dehydrogenase-like"/>
    <property type="match status" value="1"/>
</dbReference>
<name>A0A4Z0BAE0_9PSED</name>
<feature type="transmembrane region" description="Helical" evidence="4">
    <location>
        <begin position="40"/>
        <end position="57"/>
    </location>
</feature>
<evidence type="ECO:0000256" key="2">
    <source>
        <dbReference type="ARBA" id="ARBA00008156"/>
    </source>
</evidence>
<feature type="domain" description="Pyrrolo-quinoline quinone repeat" evidence="5">
    <location>
        <begin position="160"/>
        <end position="755"/>
    </location>
</feature>
<keyword evidence="4" id="KW-0812">Transmembrane</keyword>
<keyword evidence="4" id="KW-0472">Membrane</keyword>
<reference evidence="6 7" key="1">
    <citation type="journal article" date="2019" name="Syst. Appl. Microbiol.">
        <title>New species of pathogenic Pseudomonas isolated from citrus in Tunisia: Proposal of Pseudomonas kairouanensis sp. nov. and Pseudomonas nabeulensis sp. nov.</title>
        <authorList>
            <person name="Oueslati M."/>
            <person name="Mulet M."/>
            <person name="Gomila M."/>
            <person name="Berge O."/>
            <person name="Hajlaoui M.R."/>
            <person name="Lalucat J."/>
            <person name="Sadfi-Zouaoui N."/>
            <person name="Garcia-Valdes E."/>
        </authorList>
    </citation>
    <scope>NUCLEOTIDE SEQUENCE [LARGE SCALE GENOMIC DNA]</scope>
    <source>
        <strain evidence="6 7">E10B</strain>
    </source>
</reference>
<feature type="transmembrane region" description="Helical" evidence="4">
    <location>
        <begin position="118"/>
        <end position="137"/>
    </location>
</feature>
<dbReference type="Proteomes" id="UP000297734">
    <property type="component" value="Unassembled WGS sequence"/>
</dbReference>
<sequence>MQNLITTRGWATTALSVLLAVLGLVFVAGGARLVGLGGSWYYLLSGVGLLVAAALLWKRRYVAAALLYAAGLLATLLWALVEVGLNAWPLAPRLILPAMIGLLFLLPTALRRSASRPPALAAALCLLVLLCAALKPAPDALPATASSIIEFTPSGALGEWPAYGRDQAGTRFSPLTQITPENVSWLKPAWTYRTGVVQPGTKSPLETTPLMVGDRLFLCTQTNIVIALDPETGEELWRFDPQVDATGASSVTTCRGVVHAHVEAPPAQCPKRILTVTFDARLIALNADTGQLCPGFGQNGVVDLKEGMGEVLPGFYYASSPPALVRGNIVLGGWVADNQNVDVPSGVIRAFDVVSGKLNWAWDAGNPDNRHGAPVGHYYTRGTPNSWAAPSADEALGLVYIPTGNPSPDHFGGQRTPADEQYGSAVVALDALTGEVRWSFRTAYHDLWDYDIASQPTLVDVDTAKGRVQALLQATKRGELFLLDRRNGQPVADVVEKPAPTRGAVPEERMAPVQPYSVGMPSFAGDPLTERDMWGATPLDQLWCRIRFRQLRYDGHATPPGLDESLIYPSIGGGMNYGGVAVDPERGIVIVNSMYYGTVIQLIPREDTDRALAAAGSGDFHGFDLPLPQTGTPYGAKLSGLMSPLNTPCNAPPYGKLSAVDVHSGKLLWSRPIGTLQDSGPFGLSLGVPIPMGMPGFGGSVVTRSGLTFTGFAREHAFRAFETATGKEVWRARLPTGAHANPITYISPKSGRQFVVVAAGGHTNLQSYPLSDAIVAFALPED</sequence>
<keyword evidence="3 6" id="KW-0560">Oxidoreductase</keyword>
<dbReference type="OrthoDB" id="9794322at2"/>
<evidence type="ECO:0000256" key="4">
    <source>
        <dbReference type="SAM" id="Phobius"/>
    </source>
</evidence>
<proteinExistence type="inferred from homology"/>
<keyword evidence="7" id="KW-1185">Reference proteome</keyword>
<dbReference type="NCBIfam" id="TIGR03074">
    <property type="entry name" value="PQQ_membr_DH"/>
    <property type="match status" value="1"/>
</dbReference>
<feature type="transmembrane region" description="Helical" evidence="4">
    <location>
        <begin position="12"/>
        <end position="34"/>
    </location>
</feature>
<dbReference type="PANTHER" id="PTHR32303">
    <property type="entry name" value="QUINOPROTEIN ALCOHOL DEHYDROGENASE (CYTOCHROME C)"/>
    <property type="match status" value="1"/>
</dbReference>
<dbReference type="Pfam" id="PF01011">
    <property type="entry name" value="PQQ"/>
    <property type="match status" value="1"/>
</dbReference>
<feature type="transmembrane region" description="Helical" evidence="4">
    <location>
        <begin position="64"/>
        <end position="81"/>
    </location>
</feature>
<dbReference type="GO" id="GO:0048038">
    <property type="term" value="F:quinone binding"/>
    <property type="evidence" value="ECO:0007669"/>
    <property type="project" value="InterPro"/>
</dbReference>
<keyword evidence="4" id="KW-1133">Transmembrane helix</keyword>
<dbReference type="SMART" id="SM00564">
    <property type="entry name" value="PQQ"/>
    <property type="match status" value="5"/>
</dbReference>